<keyword evidence="3" id="KW-1185">Reference proteome</keyword>
<dbReference type="SUPFAM" id="SSF51735">
    <property type="entry name" value="NAD(P)-binding Rossmann-fold domains"/>
    <property type="match status" value="1"/>
</dbReference>
<dbReference type="RefSeq" id="WP_206008947.1">
    <property type="nucleotide sequence ID" value="NZ_CP070619.1"/>
</dbReference>
<accession>A0A974ZVY7</accession>
<dbReference type="Pfam" id="PF01370">
    <property type="entry name" value="Epimerase"/>
    <property type="match status" value="1"/>
</dbReference>
<dbReference type="InterPro" id="IPR051783">
    <property type="entry name" value="NAD(P)-dependent_oxidoreduct"/>
</dbReference>
<feature type="domain" description="NAD-dependent epimerase/dehydratase" evidence="1">
    <location>
        <begin position="16"/>
        <end position="232"/>
    </location>
</feature>
<dbReference type="EMBL" id="CP070619">
    <property type="protein sequence ID" value="QSE92466.1"/>
    <property type="molecule type" value="Genomic_DNA"/>
</dbReference>
<dbReference type="InterPro" id="IPR001509">
    <property type="entry name" value="Epimerase_deHydtase"/>
</dbReference>
<reference evidence="2 3" key="2">
    <citation type="journal article" date="2022" name="Arch. Microbiol.">
        <title>Rhodococcus pseudokoreensis sp. nov. isolated from the rhizosphere of young M26 apple rootstocks.</title>
        <authorList>
            <person name="Kampfer P."/>
            <person name="Glaeser S.P."/>
            <person name="Blom J."/>
            <person name="Wolf J."/>
            <person name="Benning S."/>
            <person name="Schloter M."/>
            <person name="Neumann-Schaal M."/>
        </authorList>
    </citation>
    <scope>NUCLEOTIDE SEQUENCE [LARGE SCALE GENOMIC DNA]</scope>
    <source>
        <strain evidence="2 3">R79</strain>
    </source>
</reference>
<proteinExistence type="predicted"/>
<sequence length="333" mass="34869">MTATIPRPAPALPGKVFITGANGFIGAALARRMRALGVEVTGVDLTADPANGIVAGNTTDPDSWSAALHGVDVVIHTAALVSNVASLEDAWTVNVLGTRRVLDAAIGAGVRRFVHLSSIAAYGFAYPDGVDEKYPVHVNGHSYTDTKVNSEAVVLTAHAAGEIDCTVIRPGDVYGPESRPWVILILQMLAARQLILPNGGKGTFTPVYIDNLVDGILLAIASDAAAGQIFNITDGDGMSCAQYFGRLARMTGGPVRTLPAGLAIALASTVGAIQRRLGRPSELSPGTMLMLNRPGAYSIDKARTVLGYEPLVSFDEGMTRVEAWAREEGLIPA</sequence>
<evidence type="ECO:0000259" key="1">
    <source>
        <dbReference type="Pfam" id="PF01370"/>
    </source>
</evidence>
<dbReference type="InterPro" id="IPR036291">
    <property type="entry name" value="NAD(P)-bd_dom_sf"/>
</dbReference>
<evidence type="ECO:0000313" key="3">
    <source>
        <dbReference type="Proteomes" id="UP000662986"/>
    </source>
</evidence>
<dbReference type="Gene3D" id="3.40.50.720">
    <property type="entry name" value="NAD(P)-binding Rossmann-like Domain"/>
    <property type="match status" value="1"/>
</dbReference>
<dbReference type="PANTHER" id="PTHR48079:SF6">
    <property type="entry name" value="NAD(P)-BINDING DOMAIN-CONTAINING PROTEIN-RELATED"/>
    <property type="match status" value="1"/>
</dbReference>
<dbReference type="PANTHER" id="PTHR48079">
    <property type="entry name" value="PROTEIN YEEZ"/>
    <property type="match status" value="1"/>
</dbReference>
<evidence type="ECO:0000313" key="2">
    <source>
        <dbReference type="EMBL" id="QSE92466.1"/>
    </source>
</evidence>
<protein>
    <submittedName>
        <fullName evidence="2">NAD-dependent epimerase/dehydratase family protein</fullName>
    </submittedName>
</protein>
<reference evidence="2 3" key="1">
    <citation type="journal article" date="2021" name="Microbiol. Resour. Announc.">
        <title>Complete Genome Sequences of Two Rhodococcus sp. Strains with Large and Linear Chromosomes, Isolated from Apple Rhizosphere.</title>
        <authorList>
            <person name="Benning S."/>
            <person name="Brugnone N."/>
            <person name="Siani R."/>
            <person name="Kublik S."/>
            <person name="Schloter M."/>
            <person name="Rad V."/>
        </authorList>
    </citation>
    <scope>NUCLEOTIDE SEQUENCE [LARGE SCALE GENOMIC DNA]</scope>
    <source>
        <strain evidence="2 3">R79</strain>
    </source>
</reference>
<name>A0A974ZVY7_9NOCA</name>
<gene>
    <name evidence="2" type="ORF">JWS13_29570</name>
</gene>
<organism evidence="2 3">
    <name type="scientific">Rhodococcus pseudokoreensis</name>
    <dbReference type="NCBI Taxonomy" id="2811421"/>
    <lineage>
        <taxon>Bacteria</taxon>
        <taxon>Bacillati</taxon>
        <taxon>Actinomycetota</taxon>
        <taxon>Actinomycetes</taxon>
        <taxon>Mycobacteriales</taxon>
        <taxon>Nocardiaceae</taxon>
        <taxon>Rhodococcus</taxon>
    </lineage>
</organism>
<dbReference type="Proteomes" id="UP000662986">
    <property type="component" value="Chromosome"/>
</dbReference>